<dbReference type="AlphaFoldDB" id="A0A2G2Y946"/>
<organism evidence="1 2">
    <name type="scientific">Capsicum annuum</name>
    <name type="common">Capsicum pepper</name>
    <dbReference type="NCBI Taxonomy" id="4072"/>
    <lineage>
        <taxon>Eukaryota</taxon>
        <taxon>Viridiplantae</taxon>
        <taxon>Streptophyta</taxon>
        <taxon>Embryophyta</taxon>
        <taxon>Tracheophyta</taxon>
        <taxon>Spermatophyta</taxon>
        <taxon>Magnoliopsida</taxon>
        <taxon>eudicotyledons</taxon>
        <taxon>Gunneridae</taxon>
        <taxon>Pentapetalae</taxon>
        <taxon>asterids</taxon>
        <taxon>lamiids</taxon>
        <taxon>Solanales</taxon>
        <taxon>Solanaceae</taxon>
        <taxon>Solanoideae</taxon>
        <taxon>Capsiceae</taxon>
        <taxon>Capsicum</taxon>
    </lineage>
</organism>
<evidence type="ECO:0000313" key="1">
    <source>
        <dbReference type="EMBL" id="PHT66287.1"/>
    </source>
</evidence>
<evidence type="ECO:0000313" key="2">
    <source>
        <dbReference type="Proteomes" id="UP000222542"/>
    </source>
</evidence>
<gene>
    <name evidence="1" type="ORF">T459_30712</name>
</gene>
<name>A0A2G2Y946_CAPAN</name>
<dbReference type="Gramene" id="PHT66287">
    <property type="protein sequence ID" value="PHT66287"/>
    <property type="gene ID" value="T459_30712"/>
</dbReference>
<dbReference type="PANTHER" id="PTHR48302">
    <property type="entry name" value="ULP1 PROTEASE FAMILY, C-TERMINAL CATALYTIC DOMAIN CONTAINING PROTEIN"/>
    <property type="match status" value="1"/>
</dbReference>
<dbReference type="PANTHER" id="PTHR48302:SF2">
    <property type="entry name" value="DUF1985 DOMAIN-CONTAINING PROTEIN"/>
    <property type="match status" value="1"/>
</dbReference>
<accession>A0A2G2Y946</accession>
<sequence>MEILYFIHTFIYSQLTASPVPFSDFKMVEDGKYEFFPYGKVSFSRLMASLGQEFSMKKQFYRLSGISQVLNVWMFELYSNVDTKVDVKEGNNIPRILN</sequence>
<protein>
    <submittedName>
        <fullName evidence="1">Uncharacterized protein</fullName>
    </submittedName>
</protein>
<keyword evidence="2" id="KW-1185">Reference proteome</keyword>
<reference evidence="1 2" key="1">
    <citation type="journal article" date="2014" name="Nat. Genet.">
        <title>Genome sequence of the hot pepper provides insights into the evolution of pungency in Capsicum species.</title>
        <authorList>
            <person name="Kim S."/>
            <person name="Park M."/>
            <person name="Yeom S.I."/>
            <person name="Kim Y.M."/>
            <person name="Lee J.M."/>
            <person name="Lee H.A."/>
            <person name="Seo E."/>
            <person name="Choi J."/>
            <person name="Cheong K."/>
            <person name="Kim K.T."/>
            <person name="Jung K."/>
            <person name="Lee G.W."/>
            <person name="Oh S.K."/>
            <person name="Bae C."/>
            <person name="Kim S.B."/>
            <person name="Lee H.Y."/>
            <person name="Kim S.Y."/>
            <person name="Kim M.S."/>
            <person name="Kang B.C."/>
            <person name="Jo Y.D."/>
            <person name="Yang H.B."/>
            <person name="Jeong H.J."/>
            <person name="Kang W.H."/>
            <person name="Kwon J.K."/>
            <person name="Shin C."/>
            <person name="Lim J.Y."/>
            <person name="Park J.H."/>
            <person name="Huh J.H."/>
            <person name="Kim J.S."/>
            <person name="Kim B.D."/>
            <person name="Cohen O."/>
            <person name="Paran I."/>
            <person name="Suh M.C."/>
            <person name="Lee S.B."/>
            <person name="Kim Y.K."/>
            <person name="Shin Y."/>
            <person name="Noh S.J."/>
            <person name="Park J."/>
            <person name="Seo Y.S."/>
            <person name="Kwon S.Y."/>
            <person name="Kim H.A."/>
            <person name="Park J.M."/>
            <person name="Kim H.J."/>
            <person name="Choi S.B."/>
            <person name="Bosland P.W."/>
            <person name="Reeves G."/>
            <person name="Jo S.H."/>
            <person name="Lee B.W."/>
            <person name="Cho H.T."/>
            <person name="Choi H.S."/>
            <person name="Lee M.S."/>
            <person name="Yu Y."/>
            <person name="Do Choi Y."/>
            <person name="Park B.S."/>
            <person name="van Deynze A."/>
            <person name="Ashrafi H."/>
            <person name="Hill T."/>
            <person name="Kim W.T."/>
            <person name="Pai H.S."/>
            <person name="Ahn H.K."/>
            <person name="Yeam I."/>
            <person name="Giovannoni J.J."/>
            <person name="Rose J.K."/>
            <person name="Sorensen I."/>
            <person name="Lee S.J."/>
            <person name="Kim R.W."/>
            <person name="Choi I.Y."/>
            <person name="Choi B.S."/>
            <person name="Lim J.S."/>
            <person name="Lee Y.H."/>
            <person name="Choi D."/>
        </authorList>
    </citation>
    <scope>NUCLEOTIDE SEQUENCE [LARGE SCALE GENOMIC DNA]</scope>
    <source>
        <strain evidence="2">cv. CM334</strain>
    </source>
</reference>
<proteinExistence type="predicted"/>
<dbReference type="EMBL" id="AYRZ02000012">
    <property type="protein sequence ID" value="PHT66287.1"/>
    <property type="molecule type" value="Genomic_DNA"/>
</dbReference>
<dbReference type="Proteomes" id="UP000222542">
    <property type="component" value="Unassembled WGS sequence"/>
</dbReference>
<comment type="caution">
    <text evidence="1">The sequence shown here is derived from an EMBL/GenBank/DDBJ whole genome shotgun (WGS) entry which is preliminary data.</text>
</comment>
<reference evidence="1 2" key="2">
    <citation type="journal article" date="2017" name="Genome Biol.">
        <title>New reference genome sequences of hot pepper reveal the massive evolution of plant disease-resistance genes by retroduplication.</title>
        <authorList>
            <person name="Kim S."/>
            <person name="Park J."/>
            <person name="Yeom S.I."/>
            <person name="Kim Y.M."/>
            <person name="Seo E."/>
            <person name="Kim K.T."/>
            <person name="Kim M.S."/>
            <person name="Lee J.M."/>
            <person name="Cheong K."/>
            <person name="Shin H.S."/>
            <person name="Kim S.B."/>
            <person name="Han K."/>
            <person name="Lee J."/>
            <person name="Park M."/>
            <person name="Lee H.A."/>
            <person name="Lee H.Y."/>
            <person name="Lee Y."/>
            <person name="Oh S."/>
            <person name="Lee J.H."/>
            <person name="Choi E."/>
            <person name="Choi E."/>
            <person name="Lee S.E."/>
            <person name="Jeon J."/>
            <person name="Kim H."/>
            <person name="Choi G."/>
            <person name="Song H."/>
            <person name="Lee J."/>
            <person name="Lee S.C."/>
            <person name="Kwon J.K."/>
            <person name="Lee H.Y."/>
            <person name="Koo N."/>
            <person name="Hong Y."/>
            <person name="Kim R.W."/>
            <person name="Kang W.H."/>
            <person name="Huh J.H."/>
            <person name="Kang B.C."/>
            <person name="Yang T.J."/>
            <person name="Lee Y.H."/>
            <person name="Bennetzen J.L."/>
            <person name="Choi D."/>
        </authorList>
    </citation>
    <scope>NUCLEOTIDE SEQUENCE [LARGE SCALE GENOMIC DNA]</scope>
    <source>
        <strain evidence="2">cv. CM334</strain>
    </source>
</reference>